<protein>
    <recommendedName>
        <fullName evidence="5">ATP-dependent RNA helicase</fullName>
        <ecNumber evidence="5">3.6.4.13</ecNumber>
    </recommendedName>
</protein>
<keyword evidence="2 5" id="KW-0378">Hydrolase</keyword>
<comment type="similarity">
    <text evidence="5">Belongs to the DEAD box helicase family.</text>
</comment>
<dbReference type="GO" id="GO:0003723">
    <property type="term" value="F:RNA binding"/>
    <property type="evidence" value="ECO:0007669"/>
    <property type="project" value="UniProtKB-UniRule"/>
</dbReference>
<dbReference type="CTD" id="39871"/>
<dbReference type="KEGG" id="csol:105363061"/>
<evidence type="ECO:0000256" key="3">
    <source>
        <dbReference type="ARBA" id="ARBA00022840"/>
    </source>
</evidence>
<evidence type="ECO:0000256" key="5">
    <source>
        <dbReference type="RuleBase" id="RU365068"/>
    </source>
</evidence>
<dbReference type="SUPFAM" id="SSF52540">
    <property type="entry name" value="P-loop containing nucleoside triphosphate hydrolases"/>
    <property type="match status" value="1"/>
</dbReference>
<sequence length="613" mass="69383">MSLFGINRYEDEEWKKETNSSHNHLSNFLKQIEVRRRQRDSLKAANESTAEDVPEKVNHDISENRDNEKKSKKRKHEALSDKASSDNEVDEQKTCVEFEKDSSKRAEENFTILGSGKHFKRQLAKRVLPRWLTHPEIVASNLNSGSALKEVESLLDDKLLAKLKEDRFTKLFPVQVHLLSWLLKCDKDYNAGKWVQDTCVCMPTGSGKTLAYVLPIIQVLQKNFVRTVRCLIVLPVQELATQVHEVVMKYANCTSLKVALITGATSFKEEQETLVQKHERGSFISMVDIIVATPGRLIDHIRKTSGFSLTNLRFLVIDEADCAVDWLQYIPFPHSKAPPPSIKNIRSSWNKPAQKILLSATLSQDPEKLNRLGLFRPILFTSVVIDFEIDNDLNLDEHCKNIARCYGNPSELTERIVQCLPQYKPLALYRLLVQTQDVEKTLVFTNSSESAHRLAILLQSLLKSKNISVGELSAQLGSKQREETLEKFIRGASRVLVSSDALARGLDIPDVKLVVSYDLPKYIKGYIHRAGRTGRGGLPGTAVSLLLPNQVDLFTKMLKKVGRTIPIGKLENLDDLAESINYESHLENLKDLLANEQGENLRRLKSRKSIVKS</sequence>
<reference evidence="10" key="1">
    <citation type="submission" date="2025-08" db="UniProtKB">
        <authorList>
            <consortium name="RefSeq"/>
        </authorList>
    </citation>
    <scope>IDENTIFICATION</scope>
</reference>
<dbReference type="PROSITE" id="PS51194">
    <property type="entry name" value="HELICASE_CTER"/>
    <property type="match status" value="1"/>
</dbReference>
<evidence type="ECO:0000256" key="6">
    <source>
        <dbReference type="SAM" id="MobiDB-lite"/>
    </source>
</evidence>
<dbReference type="PANTHER" id="PTHR24031">
    <property type="entry name" value="RNA HELICASE"/>
    <property type="match status" value="1"/>
</dbReference>
<dbReference type="GO" id="GO:0016787">
    <property type="term" value="F:hydrolase activity"/>
    <property type="evidence" value="ECO:0007669"/>
    <property type="project" value="UniProtKB-KW"/>
</dbReference>
<feature type="domain" description="Helicase C-terminal" evidence="8">
    <location>
        <begin position="427"/>
        <end position="581"/>
    </location>
</feature>
<dbReference type="SMART" id="SM00487">
    <property type="entry name" value="DEXDc"/>
    <property type="match status" value="1"/>
</dbReference>
<keyword evidence="3 5" id="KW-0067">ATP-binding</keyword>
<dbReference type="Pfam" id="PF00271">
    <property type="entry name" value="Helicase_C"/>
    <property type="match status" value="1"/>
</dbReference>
<dbReference type="PROSITE" id="PS51192">
    <property type="entry name" value="HELICASE_ATP_BIND_1"/>
    <property type="match status" value="1"/>
</dbReference>
<dbReference type="InterPro" id="IPR027417">
    <property type="entry name" value="P-loop_NTPase"/>
</dbReference>
<feature type="compositionally biased region" description="Basic and acidic residues" evidence="6">
    <location>
        <begin position="53"/>
        <end position="69"/>
    </location>
</feature>
<comment type="function">
    <text evidence="5">RNA helicase.</text>
</comment>
<dbReference type="GO" id="GO:0003724">
    <property type="term" value="F:RNA helicase activity"/>
    <property type="evidence" value="ECO:0007669"/>
    <property type="project" value="UniProtKB-EC"/>
</dbReference>
<dbReference type="SMART" id="SM00490">
    <property type="entry name" value="HELICc"/>
    <property type="match status" value="1"/>
</dbReference>
<accession>A0AAJ6YIZ1</accession>
<keyword evidence="4 5" id="KW-0694">RNA-binding</keyword>
<dbReference type="InterPro" id="IPR014001">
    <property type="entry name" value="Helicase_ATP-bd"/>
</dbReference>
<proteinExistence type="inferred from homology"/>
<dbReference type="Gene3D" id="3.40.50.300">
    <property type="entry name" value="P-loop containing nucleotide triphosphate hydrolases"/>
    <property type="match status" value="2"/>
</dbReference>
<dbReference type="CDD" id="cd18787">
    <property type="entry name" value="SF2_C_DEAD"/>
    <property type="match status" value="1"/>
</dbReference>
<feature type="domain" description="Helicase ATP-binding" evidence="7">
    <location>
        <begin position="196"/>
        <end position="380"/>
    </location>
</feature>
<dbReference type="GO" id="GO:0005524">
    <property type="term" value="F:ATP binding"/>
    <property type="evidence" value="ECO:0007669"/>
    <property type="project" value="UniProtKB-UniRule"/>
</dbReference>
<evidence type="ECO:0000256" key="1">
    <source>
        <dbReference type="ARBA" id="ARBA00022741"/>
    </source>
</evidence>
<dbReference type="AlphaFoldDB" id="A0AAJ6YIZ1"/>
<evidence type="ECO:0000313" key="9">
    <source>
        <dbReference type="Proteomes" id="UP000695007"/>
    </source>
</evidence>
<evidence type="ECO:0000259" key="7">
    <source>
        <dbReference type="PROSITE" id="PS51192"/>
    </source>
</evidence>
<evidence type="ECO:0000259" key="8">
    <source>
        <dbReference type="PROSITE" id="PS51194"/>
    </source>
</evidence>
<keyword evidence="5 10" id="KW-0347">Helicase</keyword>
<gene>
    <name evidence="10" type="primary">LOC105363061</name>
</gene>
<dbReference type="InterPro" id="IPR001650">
    <property type="entry name" value="Helicase_C-like"/>
</dbReference>
<evidence type="ECO:0000313" key="10">
    <source>
        <dbReference type="RefSeq" id="XP_011498935.1"/>
    </source>
</evidence>
<dbReference type="InterPro" id="IPR011545">
    <property type="entry name" value="DEAD/DEAH_box_helicase_dom"/>
</dbReference>
<dbReference type="Pfam" id="PF00270">
    <property type="entry name" value="DEAD"/>
    <property type="match status" value="1"/>
</dbReference>
<keyword evidence="1 5" id="KW-0547">Nucleotide-binding</keyword>
<evidence type="ECO:0000256" key="2">
    <source>
        <dbReference type="ARBA" id="ARBA00022801"/>
    </source>
</evidence>
<keyword evidence="9" id="KW-1185">Reference proteome</keyword>
<dbReference type="CDD" id="cd17956">
    <property type="entry name" value="DEADc_DDX51"/>
    <property type="match status" value="1"/>
</dbReference>
<feature type="region of interest" description="Disordered" evidence="6">
    <location>
        <begin position="38"/>
        <end position="94"/>
    </location>
</feature>
<dbReference type="Proteomes" id="UP000695007">
    <property type="component" value="Unplaced"/>
</dbReference>
<dbReference type="EC" id="3.6.4.13" evidence="5"/>
<dbReference type="RefSeq" id="XP_011498935.1">
    <property type="nucleotide sequence ID" value="XM_011500633.1"/>
</dbReference>
<name>A0AAJ6YIZ1_9HYME</name>
<evidence type="ECO:0000256" key="4">
    <source>
        <dbReference type="ARBA" id="ARBA00022884"/>
    </source>
</evidence>
<organism evidence="9 10">
    <name type="scientific">Ceratosolen solmsi marchali</name>
    <dbReference type="NCBI Taxonomy" id="326594"/>
    <lineage>
        <taxon>Eukaryota</taxon>
        <taxon>Metazoa</taxon>
        <taxon>Ecdysozoa</taxon>
        <taxon>Arthropoda</taxon>
        <taxon>Hexapoda</taxon>
        <taxon>Insecta</taxon>
        <taxon>Pterygota</taxon>
        <taxon>Neoptera</taxon>
        <taxon>Endopterygota</taxon>
        <taxon>Hymenoptera</taxon>
        <taxon>Apocrita</taxon>
        <taxon>Proctotrupomorpha</taxon>
        <taxon>Chalcidoidea</taxon>
        <taxon>Agaonidae</taxon>
        <taxon>Agaoninae</taxon>
        <taxon>Ceratosolen</taxon>
    </lineage>
</organism>
<comment type="catalytic activity">
    <reaction evidence="5">
        <text>ATP + H2O = ADP + phosphate + H(+)</text>
        <dbReference type="Rhea" id="RHEA:13065"/>
        <dbReference type="ChEBI" id="CHEBI:15377"/>
        <dbReference type="ChEBI" id="CHEBI:15378"/>
        <dbReference type="ChEBI" id="CHEBI:30616"/>
        <dbReference type="ChEBI" id="CHEBI:43474"/>
        <dbReference type="ChEBI" id="CHEBI:456216"/>
        <dbReference type="EC" id="3.6.4.13"/>
    </reaction>
</comment>
<dbReference type="GeneID" id="105363061"/>
<feature type="compositionally biased region" description="Basic and acidic residues" evidence="6">
    <location>
        <begin position="77"/>
        <end position="94"/>
    </location>
</feature>
<comment type="domain">
    <text evidence="5">The Q motif is unique to and characteristic of the DEAD box family of RNA helicases and controls ATP binding and hydrolysis.</text>
</comment>